<dbReference type="GO" id="GO:0051301">
    <property type="term" value="P:cell division"/>
    <property type="evidence" value="ECO:0007669"/>
    <property type="project" value="UniProtKB-KW"/>
</dbReference>
<name>A0A6H9XR55_9CORY</name>
<evidence type="ECO:0000256" key="4">
    <source>
        <dbReference type="ARBA" id="ARBA00022741"/>
    </source>
</evidence>
<feature type="binding site" evidence="10">
    <location>
        <begin position="132"/>
        <end position="138"/>
    </location>
    <ligand>
        <name>ATP</name>
        <dbReference type="ChEBI" id="CHEBI:30616"/>
    </ligand>
</feature>
<dbReference type="InterPro" id="IPR051046">
    <property type="entry name" value="MurCDEF_CellWall_CoF430Synth"/>
</dbReference>
<comment type="pathway">
    <text evidence="10 11">Cell wall biogenesis; peptidoglycan biosynthesis.</text>
</comment>
<dbReference type="InterPro" id="IPR036615">
    <property type="entry name" value="Mur_ligase_C_dom_sf"/>
</dbReference>
<evidence type="ECO:0000313" key="16">
    <source>
        <dbReference type="Proteomes" id="UP000249886"/>
    </source>
</evidence>
<dbReference type="InterPro" id="IPR035911">
    <property type="entry name" value="MurE/MurF_N"/>
</dbReference>
<evidence type="ECO:0000256" key="11">
    <source>
        <dbReference type="RuleBase" id="RU004136"/>
    </source>
</evidence>
<feature type="domain" description="Mur ligase central" evidence="14">
    <location>
        <begin position="130"/>
        <end position="323"/>
    </location>
</feature>
<dbReference type="InterPro" id="IPR000713">
    <property type="entry name" value="Mur_ligase_N"/>
</dbReference>
<evidence type="ECO:0000256" key="7">
    <source>
        <dbReference type="ARBA" id="ARBA00022984"/>
    </source>
</evidence>
<evidence type="ECO:0000256" key="10">
    <source>
        <dbReference type="HAMAP-Rule" id="MF_02019"/>
    </source>
</evidence>
<keyword evidence="5 10" id="KW-0067">ATP-binding</keyword>
<comment type="catalytic activity">
    <reaction evidence="10 11">
        <text>D-alanyl-D-alanine + UDP-N-acetyl-alpha-D-muramoyl-L-alanyl-gamma-D-glutamyl-meso-2,6-diaminopimelate + ATP = UDP-N-acetyl-alpha-D-muramoyl-L-alanyl-gamma-D-glutamyl-meso-2,6-diaminopimeloyl-D-alanyl-D-alanine + ADP + phosphate + H(+)</text>
        <dbReference type="Rhea" id="RHEA:28374"/>
        <dbReference type="ChEBI" id="CHEBI:15378"/>
        <dbReference type="ChEBI" id="CHEBI:30616"/>
        <dbReference type="ChEBI" id="CHEBI:43474"/>
        <dbReference type="ChEBI" id="CHEBI:57822"/>
        <dbReference type="ChEBI" id="CHEBI:61386"/>
        <dbReference type="ChEBI" id="CHEBI:83905"/>
        <dbReference type="ChEBI" id="CHEBI:456216"/>
        <dbReference type="EC" id="6.3.2.10"/>
    </reaction>
</comment>
<evidence type="ECO:0000256" key="9">
    <source>
        <dbReference type="ARBA" id="ARBA00023316"/>
    </source>
</evidence>
<dbReference type="SUPFAM" id="SSF63418">
    <property type="entry name" value="MurE/MurF N-terminal domain"/>
    <property type="match status" value="1"/>
</dbReference>
<dbReference type="InterPro" id="IPR036565">
    <property type="entry name" value="Mur-like_cat_sf"/>
</dbReference>
<protein>
    <recommendedName>
        <fullName evidence="10 11">UDP-N-acetylmuramoyl-tripeptide--D-alanyl-D-alanine ligase</fullName>
        <ecNumber evidence="10 11">6.3.2.10</ecNumber>
    </recommendedName>
    <alternativeName>
        <fullName evidence="10">D-alanyl-D-alanine-adding enzyme</fullName>
    </alternativeName>
</protein>
<dbReference type="Pfam" id="PF01225">
    <property type="entry name" value="Mur_ligase"/>
    <property type="match status" value="1"/>
</dbReference>
<dbReference type="PANTHER" id="PTHR43024:SF1">
    <property type="entry name" value="UDP-N-ACETYLMURAMOYL-TRIPEPTIDE--D-ALANYL-D-ALANINE LIGASE"/>
    <property type="match status" value="1"/>
</dbReference>
<dbReference type="InterPro" id="IPR004101">
    <property type="entry name" value="Mur_ligase_C"/>
</dbReference>
<evidence type="ECO:0000256" key="6">
    <source>
        <dbReference type="ARBA" id="ARBA00022960"/>
    </source>
</evidence>
<comment type="subcellular location">
    <subcellularLocation>
        <location evidence="10 11">Cytoplasm</location>
    </subcellularLocation>
</comment>
<dbReference type="NCBIfam" id="TIGR01143">
    <property type="entry name" value="murF"/>
    <property type="match status" value="1"/>
</dbReference>
<dbReference type="InterPro" id="IPR013221">
    <property type="entry name" value="Mur_ligase_cen"/>
</dbReference>
<dbReference type="GO" id="GO:0008360">
    <property type="term" value="P:regulation of cell shape"/>
    <property type="evidence" value="ECO:0007669"/>
    <property type="project" value="UniProtKB-KW"/>
</dbReference>
<proteinExistence type="inferred from homology"/>
<keyword evidence="8 10" id="KW-0131">Cell cycle</keyword>
<dbReference type="GO" id="GO:0071555">
    <property type="term" value="P:cell wall organization"/>
    <property type="evidence" value="ECO:0007669"/>
    <property type="project" value="UniProtKB-KW"/>
</dbReference>
<evidence type="ECO:0000259" key="12">
    <source>
        <dbReference type="Pfam" id="PF01225"/>
    </source>
</evidence>
<organism evidence="15 16">
    <name type="scientific">Corynebacterium matruchotii</name>
    <dbReference type="NCBI Taxonomy" id="43768"/>
    <lineage>
        <taxon>Bacteria</taxon>
        <taxon>Bacillati</taxon>
        <taxon>Actinomycetota</taxon>
        <taxon>Actinomycetes</taxon>
        <taxon>Mycobacteriales</taxon>
        <taxon>Corynebacteriaceae</taxon>
        <taxon>Corynebacterium</taxon>
    </lineage>
</organism>
<dbReference type="SUPFAM" id="SSF53623">
    <property type="entry name" value="MurD-like peptide ligases, catalytic domain"/>
    <property type="match status" value="1"/>
</dbReference>
<keyword evidence="4 10" id="KW-0547">Nucleotide-binding</keyword>
<dbReference type="GO" id="GO:0009252">
    <property type="term" value="P:peptidoglycan biosynthetic process"/>
    <property type="evidence" value="ECO:0007669"/>
    <property type="project" value="UniProtKB-UniRule"/>
</dbReference>
<dbReference type="GO" id="GO:0047480">
    <property type="term" value="F:UDP-N-acetylmuramoyl-tripeptide-D-alanyl-D-alanine ligase activity"/>
    <property type="evidence" value="ECO:0007669"/>
    <property type="project" value="UniProtKB-UniRule"/>
</dbReference>
<accession>A0A6H9XR55</accession>
<dbReference type="AlphaFoldDB" id="A0A6H9XR55"/>
<evidence type="ECO:0000256" key="5">
    <source>
        <dbReference type="ARBA" id="ARBA00022840"/>
    </source>
</evidence>
<evidence type="ECO:0000256" key="3">
    <source>
        <dbReference type="ARBA" id="ARBA00022618"/>
    </source>
</evidence>
<feature type="domain" description="Mur ligase C-terminal" evidence="13">
    <location>
        <begin position="346"/>
        <end position="475"/>
    </location>
</feature>
<dbReference type="Pfam" id="PF08245">
    <property type="entry name" value="Mur_ligase_M"/>
    <property type="match status" value="1"/>
</dbReference>
<dbReference type="Gene3D" id="3.40.1390.10">
    <property type="entry name" value="MurE/MurF, N-terminal domain"/>
    <property type="match status" value="1"/>
</dbReference>
<dbReference type="Gene3D" id="3.40.1190.10">
    <property type="entry name" value="Mur-like, catalytic domain"/>
    <property type="match status" value="1"/>
</dbReference>
<dbReference type="InterPro" id="IPR005863">
    <property type="entry name" value="UDP-N-AcMur_synth"/>
</dbReference>
<dbReference type="Gene3D" id="3.90.190.20">
    <property type="entry name" value="Mur ligase, C-terminal domain"/>
    <property type="match status" value="1"/>
</dbReference>
<comment type="caution">
    <text evidence="15">The sequence shown here is derived from an EMBL/GenBank/DDBJ whole genome shotgun (WGS) entry which is preliminary data.</text>
</comment>
<dbReference type="PANTHER" id="PTHR43024">
    <property type="entry name" value="UDP-N-ACETYLMURAMOYL-TRIPEPTIDE--D-ALANYL-D-ALANINE LIGASE"/>
    <property type="match status" value="1"/>
</dbReference>
<dbReference type="RefSeq" id="WP_005525861.1">
    <property type="nucleotide sequence ID" value="NZ_CP050134.2"/>
</dbReference>
<comment type="similarity">
    <text evidence="10">Belongs to the MurCDEF family. MurF subfamily.</text>
</comment>
<keyword evidence="7 10" id="KW-0573">Peptidoglycan synthesis</keyword>
<reference evidence="15 16" key="1">
    <citation type="submission" date="2018-06" db="EMBL/GenBank/DDBJ databases">
        <authorList>
            <consortium name="Pathogen Informatics"/>
            <person name="Doyle S."/>
        </authorList>
    </citation>
    <scope>NUCLEOTIDE SEQUENCE [LARGE SCALE GENOMIC DNA]</scope>
    <source>
        <strain evidence="15 16">NCTC10254</strain>
    </source>
</reference>
<dbReference type="HAMAP" id="MF_02019">
    <property type="entry name" value="MurF"/>
    <property type="match status" value="1"/>
</dbReference>
<dbReference type="SUPFAM" id="SSF53244">
    <property type="entry name" value="MurD-like peptide ligases, peptide-binding domain"/>
    <property type="match status" value="1"/>
</dbReference>
<dbReference type="Proteomes" id="UP000249886">
    <property type="component" value="Unassembled WGS sequence"/>
</dbReference>
<evidence type="ECO:0000256" key="8">
    <source>
        <dbReference type="ARBA" id="ARBA00023306"/>
    </source>
</evidence>
<keyword evidence="2 10" id="KW-0436">Ligase</keyword>
<dbReference type="Pfam" id="PF02875">
    <property type="entry name" value="Mur_ligase_C"/>
    <property type="match status" value="1"/>
</dbReference>
<keyword evidence="3 10" id="KW-0132">Cell division</keyword>
<sequence>MITLRLDEIAAIVGGRLADATGAEVITGNVEFDSRKVASGDLFVALSGVKVDGHDYAAAAMDRGAAGVLAARPVGVPAVIVPPATEVDHHSYATEHDTDGSVAAVLEGMAKLARYVVDKLSARGLTVIGITGSAGKTSTKDIVHTILELAGDTVAPPGSFNNEIGHPYTALRCTEATKYLVSEMSARSIGNIAHLAAIAPPHIGVVLNVGTAHMGEFGSRDNIARTKGELVEALPADGIAVLNADDDYVAAMADRTSATVWSFSTLHKPVRVAATDIRLDNLSRPTFTLIGTDSQKVTHTAQVTLQIFGEHQVANALAAATAALAAGVDFATVAQGLRAHTVRSAHRMDVHHAGNDVIVIDDAYNANPESMRAGLRALALAAAKNGPGARSIAVLGPMAELGQDATADHVELMRTVAEQGIDLVVVVGTDENARAMINAAAAMGLRAIPTADTTQAATEVLKVLGRGDVILVKASNAYRLWQVAEAVVAQNGKQEN</sequence>
<dbReference type="GeneID" id="84574275"/>
<evidence type="ECO:0000313" key="15">
    <source>
        <dbReference type="EMBL" id="SPW27740.1"/>
    </source>
</evidence>
<evidence type="ECO:0000256" key="1">
    <source>
        <dbReference type="ARBA" id="ARBA00022490"/>
    </source>
</evidence>
<evidence type="ECO:0000259" key="14">
    <source>
        <dbReference type="Pfam" id="PF08245"/>
    </source>
</evidence>
<feature type="domain" description="Mur ligase N-terminal catalytic" evidence="12">
    <location>
        <begin position="30"/>
        <end position="114"/>
    </location>
</feature>
<gene>
    <name evidence="10 15" type="primary">murF</name>
    <name evidence="15" type="ORF">NCTC10254_01017</name>
</gene>
<dbReference type="EC" id="6.3.2.10" evidence="10 11"/>
<dbReference type="GO" id="GO:0005737">
    <property type="term" value="C:cytoplasm"/>
    <property type="evidence" value="ECO:0007669"/>
    <property type="project" value="UniProtKB-SubCell"/>
</dbReference>
<dbReference type="UniPathway" id="UPA00219"/>
<dbReference type="GO" id="GO:0005524">
    <property type="term" value="F:ATP binding"/>
    <property type="evidence" value="ECO:0007669"/>
    <property type="project" value="UniProtKB-UniRule"/>
</dbReference>
<keyword evidence="1 10" id="KW-0963">Cytoplasm</keyword>
<keyword evidence="6 10" id="KW-0133">Cell shape</keyword>
<evidence type="ECO:0000259" key="13">
    <source>
        <dbReference type="Pfam" id="PF02875"/>
    </source>
</evidence>
<evidence type="ECO:0000256" key="2">
    <source>
        <dbReference type="ARBA" id="ARBA00022598"/>
    </source>
</evidence>
<keyword evidence="9 10" id="KW-0961">Cell wall biogenesis/degradation</keyword>
<comment type="function">
    <text evidence="10 11">Involved in cell wall formation. Catalyzes the final step in the synthesis of UDP-N-acetylmuramoyl-pentapeptide, the precursor of murein.</text>
</comment>
<dbReference type="EMBL" id="UARK01000002">
    <property type="protein sequence ID" value="SPW27740.1"/>
    <property type="molecule type" value="Genomic_DNA"/>
</dbReference>